<evidence type="ECO:0000313" key="5">
    <source>
        <dbReference type="Proteomes" id="UP000190813"/>
    </source>
</evidence>
<reference evidence="4 5" key="1">
    <citation type="submission" date="2016-06" db="EMBL/GenBank/DDBJ databases">
        <title>Revisiting the taxonomy of the Elizabethkingia Genus based on Whole-Genome Sequencing, Optical Mapping, and MALDI-TOF.</title>
        <authorList>
            <person name="Nicholson A.C."/>
        </authorList>
    </citation>
    <scope>NUCLEOTIDE SEQUENCE [LARGE SCALE GENOMIC DNA]</scope>
    <source>
        <strain evidence="4 5">G4070</strain>
    </source>
</reference>
<keyword evidence="5" id="KW-1185">Reference proteome</keyword>
<keyword evidence="2" id="KW-0472">Membrane</keyword>
<dbReference type="PANTHER" id="PTHR21666">
    <property type="entry name" value="PEPTIDASE-RELATED"/>
    <property type="match status" value="1"/>
</dbReference>
<evidence type="ECO:0000256" key="1">
    <source>
        <dbReference type="SAM" id="MobiDB-lite"/>
    </source>
</evidence>
<dbReference type="InterPro" id="IPR016047">
    <property type="entry name" value="M23ase_b-sheet_dom"/>
</dbReference>
<dbReference type="EMBL" id="MAHX01000013">
    <property type="protein sequence ID" value="OPC65977.1"/>
    <property type="molecule type" value="Genomic_DNA"/>
</dbReference>
<dbReference type="RefSeq" id="WP_078771571.1">
    <property type="nucleotide sequence ID" value="NZ_CBCSBR010000041.1"/>
</dbReference>
<proteinExistence type="predicted"/>
<feature type="transmembrane region" description="Helical" evidence="2">
    <location>
        <begin position="12"/>
        <end position="30"/>
    </location>
</feature>
<name>A0A1T3MN14_9FLAO</name>
<evidence type="ECO:0000259" key="3">
    <source>
        <dbReference type="Pfam" id="PF01551"/>
    </source>
</evidence>
<feature type="compositionally biased region" description="Basic and acidic residues" evidence="1">
    <location>
        <begin position="39"/>
        <end position="57"/>
    </location>
</feature>
<organism evidence="4 5">
    <name type="scientific">Elizabethkingia occulta</name>
    <dbReference type="NCBI Taxonomy" id="1867263"/>
    <lineage>
        <taxon>Bacteria</taxon>
        <taxon>Pseudomonadati</taxon>
        <taxon>Bacteroidota</taxon>
        <taxon>Flavobacteriia</taxon>
        <taxon>Flavobacteriales</taxon>
        <taxon>Weeksellaceae</taxon>
        <taxon>Elizabethkingia</taxon>
    </lineage>
</organism>
<dbReference type="AlphaFoldDB" id="A0A1T3MN14"/>
<gene>
    <name evidence="4" type="ORF">BAZ10_01710</name>
</gene>
<evidence type="ECO:0000313" key="4">
    <source>
        <dbReference type="EMBL" id="OPC65977.1"/>
    </source>
</evidence>
<dbReference type="CDD" id="cd12797">
    <property type="entry name" value="M23_peptidase"/>
    <property type="match status" value="1"/>
</dbReference>
<sequence length="294" mass="33644">MVQTKIISGRRYKMVLPIFLLISSFMFAQFNTLSPSQPRKPESPKMTETEKEDEQLNKKNGKSFWKNIFNTTTKSDLKNELDSLKILLKEYSHINNSRRDIQRIKDSLLLVTQLRYEKKREDLKNHSPGALYDFVEEPKEQLSKIVMPLRNTMSITSPYGTRVHPIFGTKRMHGGIDLKAYYENIYAVMDGVVTASGWDPGGGGNYIKIRHFNRFETAYLHLSEVYYKVGEPVKAGFIIGKSGNTGNSTGPHLHFSVKEFGQSINPADFLNDLIKVNNLMITYPNTSTALYKPY</sequence>
<dbReference type="Gene3D" id="2.70.70.10">
    <property type="entry name" value="Glucose Permease (Domain IIA)"/>
    <property type="match status" value="1"/>
</dbReference>
<dbReference type="GO" id="GO:0004222">
    <property type="term" value="F:metalloendopeptidase activity"/>
    <property type="evidence" value="ECO:0007669"/>
    <property type="project" value="TreeGrafter"/>
</dbReference>
<dbReference type="InterPro" id="IPR011055">
    <property type="entry name" value="Dup_hybrid_motif"/>
</dbReference>
<feature type="domain" description="M23ase beta-sheet core" evidence="3">
    <location>
        <begin position="171"/>
        <end position="266"/>
    </location>
</feature>
<dbReference type="InterPro" id="IPR050570">
    <property type="entry name" value="Cell_wall_metabolism_enzyme"/>
</dbReference>
<evidence type="ECO:0000256" key="2">
    <source>
        <dbReference type="SAM" id="Phobius"/>
    </source>
</evidence>
<dbReference type="Proteomes" id="UP000190813">
    <property type="component" value="Unassembled WGS sequence"/>
</dbReference>
<protein>
    <submittedName>
        <fullName evidence="4">Metallopeptidase</fullName>
    </submittedName>
</protein>
<feature type="region of interest" description="Disordered" evidence="1">
    <location>
        <begin position="33"/>
        <end position="57"/>
    </location>
</feature>
<dbReference type="PANTHER" id="PTHR21666:SF270">
    <property type="entry name" value="MUREIN HYDROLASE ACTIVATOR ENVC"/>
    <property type="match status" value="1"/>
</dbReference>
<keyword evidence="2" id="KW-1133">Transmembrane helix</keyword>
<comment type="caution">
    <text evidence="4">The sequence shown here is derived from an EMBL/GenBank/DDBJ whole genome shotgun (WGS) entry which is preliminary data.</text>
</comment>
<dbReference type="Pfam" id="PF01551">
    <property type="entry name" value="Peptidase_M23"/>
    <property type="match status" value="1"/>
</dbReference>
<keyword evidence="2" id="KW-0812">Transmembrane</keyword>
<accession>A0A1T3MN14</accession>
<dbReference type="SUPFAM" id="SSF51261">
    <property type="entry name" value="Duplicated hybrid motif"/>
    <property type="match status" value="1"/>
</dbReference>